<dbReference type="SUPFAM" id="SSF53300">
    <property type="entry name" value="vWA-like"/>
    <property type="match status" value="1"/>
</dbReference>
<evidence type="ECO:0000313" key="3">
    <source>
        <dbReference type="Proteomes" id="UP001291309"/>
    </source>
</evidence>
<dbReference type="InterPro" id="IPR002035">
    <property type="entry name" value="VWF_A"/>
</dbReference>
<dbReference type="Pfam" id="PF00092">
    <property type="entry name" value="VWA"/>
    <property type="match status" value="1"/>
</dbReference>
<organism evidence="2 3">
    <name type="scientific">Hyalangium rubrum</name>
    <dbReference type="NCBI Taxonomy" id="3103134"/>
    <lineage>
        <taxon>Bacteria</taxon>
        <taxon>Pseudomonadati</taxon>
        <taxon>Myxococcota</taxon>
        <taxon>Myxococcia</taxon>
        <taxon>Myxococcales</taxon>
        <taxon>Cystobacterineae</taxon>
        <taxon>Archangiaceae</taxon>
        <taxon>Hyalangium</taxon>
    </lineage>
</organism>
<feature type="domain" description="VWFA" evidence="1">
    <location>
        <begin position="12"/>
        <end position="230"/>
    </location>
</feature>
<evidence type="ECO:0000313" key="2">
    <source>
        <dbReference type="EMBL" id="MDY7226435.1"/>
    </source>
</evidence>
<dbReference type="InterPro" id="IPR036465">
    <property type="entry name" value="vWFA_dom_sf"/>
</dbReference>
<dbReference type="Proteomes" id="UP001291309">
    <property type="component" value="Unassembled WGS sequence"/>
</dbReference>
<keyword evidence="3" id="KW-1185">Reference proteome</keyword>
<accession>A0ABU5H2V7</accession>
<reference evidence="2 3" key="1">
    <citation type="submission" date="2023-12" db="EMBL/GenBank/DDBJ databases">
        <title>the genome sequence of Hyalangium sp. s54d21.</title>
        <authorList>
            <person name="Zhang X."/>
        </authorList>
    </citation>
    <scope>NUCLEOTIDE SEQUENCE [LARGE SCALE GENOMIC DNA]</scope>
    <source>
        <strain evidence="3">s54d21</strain>
    </source>
</reference>
<gene>
    <name evidence="2" type="ORF">SYV04_08565</name>
</gene>
<dbReference type="RefSeq" id="WP_321545155.1">
    <property type="nucleotide sequence ID" value="NZ_JAXIVS010000002.1"/>
</dbReference>
<name>A0ABU5H2V7_9BACT</name>
<dbReference type="Gene3D" id="3.40.50.410">
    <property type="entry name" value="von Willebrand factor, type A domain"/>
    <property type="match status" value="1"/>
</dbReference>
<sequence length="349" mass="38453">MAESKSDSLVNHICFVVDRSGSMSSIKPQVVRVFNEQLKTVQRNAKSAGQETFFSTFMFHSKVDAPRHFAAPVARVPKLAAKDFKPTGLTALQDAVGTAITRLQKAKGAKDKNTSFLLIVITDGAENNSRHYKTKLKGLIQQVQKTGRWSLAFLVPPGNERSLTRFGIPKGNVTSWDATVKGTKVMDEKLSAGLSTFYKARASGQKSVNAFFTTDMTKVDIKSLTGLKNVSKGFSQWTVDKERSIREFVNGKLQASPALRKKLGNEYKPGKGFYELTKPETIQPRKNLAIMDKATKAIFGGDHARKVLGMPGGANVRVKPGNHLNYAIFVESTSTNRKLVRGTTLLYQH</sequence>
<dbReference type="PROSITE" id="PS50234">
    <property type="entry name" value="VWFA"/>
    <property type="match status" value="1"/>
</dbReference>
<proteinExistence type="predicted"/>
<dbReference type="EMBL" id="JAXIVS010000002">
    <property type="protein sequence ID" value="MDY7226435.1"/>
    <property type="molecule type" value="Genomic_DNA"/>
</dbReference>
<dbReference type="CDD" id="cd00198">
    <property type="entry name" value="vWFA"/>
    <property type="match status" value="1"/>
</dbReference>
<evidence type="ECO:0000259" key="1">
    <source>
        <dbReference type="PROSITE" id="PS50234"/>
    </source>
</evidence>
<protein>
    <submittedName>
        <fullName evidence="2">VWA domain-containing protein</fullName>
    </submittedName>
</protein>
<comment type="caution">
    <text evidence="2">The sequence shown here is derived from an EMBL/GenBank/DDBJ whole genome shotgun (WGS) entry which is preliminary data.</text>
</comment>